<dbReference type="PANTHER" id="PTHR43537">
    <property type="entry name" value="TRANSCRIPTIONAL REGULATOR, GNTR FAMILY"/>
    <property type="match status" value="1"/>
</dbReference>
<dbReference type="Gene3D" id="1.10.10.10">
    <property type="entry name" value="Winged helix-like DNA-binding domain superfamily/Winged helix DNA-binding domain"/>
    <property type="match status" value="1"/>
</dbReference>
<evidence type="ECO:0000313" key="7">
    <source>
        <dbReference type="Proteomes" id="UP000051326"/>
    </source>
</evidence>
<organism evidence="6 7">
    <name type="scientific">Leisingera aquaemixtae</name>
    <dbReference type="NCBI Taxonomy" id="1396826"/>
    <lineage>
        <taxon>Bacteria</taxon>
        <taxon>Pseudomonadati</taxon>
        <taxon>Pseudomonadota</taxon>
        <taxon>Alphaproteobacteria</taxon>
        <taxon>Rhodobacterales</taxon>
        <taxon>Roseobacteraceae</taxon>
        <taxon>Leisingera</taxon>
    </lineage>
</organism>
<dbReference type="RefSeq" id="WP_058286217.1">
    <property type="nucleotide sequence ID" value="NZ_CP081044.1"/>
</dbReference>
<keyword evidence="1" id="KW-0805">Transcription regulation</keyword>
<proteinExistence type="predicted"/>
<dbReference type="InterPro" id="IPR008920">
    <property type="entry name" value="TF_FadR/GntR_C"/>
</dbReference>
<evidence type="ECO:0000313" key="6">
    <source>
        <dbReference type="EMBL" id="CUI00108.1"/>
    </source>
</evidence>
<name>A0A0P1HA61_9RHOB</name>
<dbReference type="SMART" id="SM00345">
    <property type="entry name" value="HTH_GNTR"/>
    <property type="match status" value="1"/>
</dbReference>
<keyword evidence="3" id="KW-0804">Transcription</keyword>
<protein>
    <submittedName>
        <fullName evidence="6">L-lactate utilization operon repressor</fullName>
    </submittedName>
</protein>
<dbReference type="EMBL" id="CYSR01000022">
    <property type="protein sequence ID" value="CUI00108.1"/>
    <property type="molecule type" value="Genomic_DNA"/>
</dbReference>
<reference evidence="6 7" key="1">
    <citation type="submission" date="2015-09" db="EMBL/GenBank/DDBJ databases">
        <authorList>
            <consortium name="Swine Surveillance"/>
        </authorList>
    </citation>
    <scope>NUCLEOTIDE SEQUENCE [LARGE SCALE GENOMIC DNA]</scope>
    <source>
        <strain evidence="6 7">CECT 8399</strain>
    </source>
</reference>
<dbReference type="GO" id="GO:0003677">
    <property type="term" value="F:DNA binding"/>
    <property type="evidence" value="ECO:0007669"/>
    <property type="project" value="UniProtKB-KW"/>
</dbReference>
<evidence type="ECO:0000259" key="5">
    <source>
        <dbReference type="PROSITE" id="PS50949"/>
    </source>
</evidence>
<dbReference type="AlphaFoldDB" id="A0A0P1HA61"/>
<dbReference type="Proteomes" id="UP000051326">
    <property type="component" value="Unassembled WGS sequence"/>
</dbReference>
<dbReference type="InterPro" id="IPR036388">
    <property type="entry name" value="WH-like_DNA-bd_sf"/>
</dbReference>
<accession>A0A0P1HA61</accession>
<dbReference type="SMART" id="SM00895">
    <property type="entry name" value="FCD"/>
    <property type="match status" value="1"/>
</dbReference>
<feature type="region of interest" description="Disordered" evidence="4">
    <location>
        <begin position="203"/>
        <end position="231"/>
    </location>
</feature>
<dbReference type="CDD" id="cd07377">
    <property type="entry name" value="WHTH_GntR"/>
    <property type="match status" value="1"/>
</dbReference>
<dbReference type="InterPro" id="IPR036390">
    <property type="entry name" value="WH_DNA-bd_sf"/>
</dbReference>
<sequence>MKDSPENQIVNAILDAISEQRLPAGTKLGEQALSDLFACNRANVRRALASLAAQQVVELRPNRGAFVMTPSPKEARDIFQARRAIERTIARHASGQASAEDIAFLRGNIQEEAKARKAGDKPAELRASRQFHMRIAYIAGNLVLERFLSELTMRSTLILGLYSPTGSSSCAEDEHDRIVDALEAGKTDELVRLADEHLRHLEEGLNFDEPPAAPMSLREQLAAPRKPPAAE</sequence>
<dbReference type="Pfam" id="PF07729">
    <property type="entry name" value="FCD"/>
    <property type="match status" value="1"/>
</dbReference>
<evidence type="ECO:0000256" key="4">
    <source>
        <dbReference type="SAM" id="MobiDB-lite"/>
    </source>
</evidence>
<evidence type="ECO:0000256" key="2">
    <source>
        <dbReference type="ARBA" id="ARBA00023125"/>
    </source>
</evidence>
<dbReference type="InterPro" id="IPR011711">
    <property type="entry name" value="GntR_C"/>
</dbReference>
<dbReference type="InterPro" id="IPR000524">
    <property type="entry name" value="Tscrpt_reg_HTH_GntR"/>
</dbReference>
<dbReference type="PANTHER" id="PTHR43537:SF53">
    <property type="entry name" value="HTH-TYPE TRANSCRIPTIONAL REPRESSOR NANR"/>
    <property type="match status" value="1"/>
</dbReference>
<feature type="domain" description="HTH gntR-type" evidence="5">
    <location>
        <begin position="3"/>
        <end position="70"/>
    </location>
</feature>
<dbReference type="Pfam" id="PF00392">
    <property type="entry name" value="GntR"/>
    <property type="match status" value="1"/>
</dbReference>
<dbReference type="GO" id="GO:0003700">
    <property type="term" value="F:DNA-binding transcription factor activity"/>
    <property type="evidence" value="ECO:0007669"/>
    <property type="project" value="InterPro"/>
</dbReference>
<gene>
    <name evidence="6" type="primary">lutR_1</name>
    <name evidence="6" type="ORF">PHA8399_02234</name>
</gene>
<dbReference type="Gene3D" id="1.20.120.530">
    <property type="entry name" value="GntR ligand-binding domain-like"/>
    <property type="match status" value="1"/>
</dbReference>
<dbReference type="SUPFAM" id="SSF46785">
    <property type="entry name" value="Winged helix' DNA-binding domain"/>
    <property type="match status" value="1"/>
</dbReference>
<evidence type="ECO:0000256" key="1">
    <source>
        <dbReference type="ARBA" id="ARBA00023015"/>
    </source>
</evidence>
<keyword evidence="2" id="KW-0238">DNA-binding</keyword>
<evidence type="ECO:0000256" key="3">
    <source>
        <dbReference type="ARBA" id="ARBA00023163"/>
    </source>
</evidence>
<dbReference type="SUPFAM" id="SSF48008">
    <property type="entry name" value="GntR ligand-binding domain-like"/>
    <property type="match status" value="1"/>
</dbReference>
<dbReference type="PROSITE" id="PS50949">
    <property type="entry name" value="HTH_GNTR"/>
    <property type="match status" value="1"/>
</dbReference>
<dbReference type="STRING" id="1396826.PHA8399_02234"/>